<dbReference type="EMBL" id="VORW01000003">
    <property type="protein sequence ID" value="TXE12632.1"/>
    <property type="molecule type" value="Genomic_DNA"/>
</dbReference>
<reference evidence="1 2" key="1">
    <citation type="submission" date="2019-08" db="EMBL/GenBank/DDBJ databases">
        <title>Genomes sequence of Algoriphagus aquimarinus ACAM450.</title>
        <authorList>
            <person name="Bowman J.P."/>
        </authorList>
    </citation>
    <scope>NUCLEOTIDE SEQUENCE [LARGE SCALE GENOMIC DNA]</scope>
    <source>
        <strain evidence="1 2">ACAM 450</strain>
    </source>
</reference>
<dbReference type="RefSeq" id="WP_146916563.1">
    <property type="nucleotide sequence ID" value="NZ_VORW01000003.1"/>
</dbReference>
<protein>
    <submittedName>
        <fullName evidence="1">Type IX secretion system membrane protein PorP/SprF</fullName>
    </submittedName>
</protein>
<evidence type="ECO:0000313" key="2">
    <source>
        <dbReference type="Proteomes" id="UP000321935"/>
    </source>
</evidence>
<dbReference type="Pfam" id="PF11751">
    <property type="entry name" value="PorP_SprF"/>
    <property type="match status" value="1"/>
</dbReference>
<dbReference type="OrthoDB" id="1320396at2"/>
<organism evidence="1 2">
    <name type="scientific">Algoriphagus aquimarinus</name>
    <dbReference type="NCBI Taxonomy" id="237018"/>
    <lineage>
        <taxon>Bacteria</taxon>
        <taxon>Pseudomonadati</taxon>
        <taxon>Bacteroidota</taxon>
        <taxon>Cytophagia</taxon>
        <taxon>Cytophagales</taxon>
        <taxon>Cyclobacteriaceae</taxon>
        <taxon>Algoriphagus</taxon>
    </lineage>
</organism>
<gene>
    <name evidence="1" type="ORF">ESV85_08435</name>
</gene>
<sequence length="329" mass="36927">MIQRGHFIYFLRYSILLLFFCFCFEISSLMAQQDPQFTQYMYNGMYYNPAFAGKEGGFRFSALHRSQWLNYTTNSAQGGAPVTQLVTAQGRLEGKNIGYGLTLVNDQIGATGNLEVNLQGAYHKKFNKSTLSIGAYIGMYSSSIDYGELIVVNPEPNLPNSGKESQVNMNFGAGLLLDGRDYYIGLSSRHINEPNFDFGDGSYANQLKNHSYLLLGYRFRPVGQLAIEPSFLLKSVSFNNFSYEVSVIATHQNKISGGVAFRGEESVSFILGYSLLKDNSLKLGYAFDLVIAGVEAKSPTSHELMLRYTLSDMSREVQRVIQRTPRFRF</sequence>
<evidence type="ECO:0000313" key="1">
    <source>
        <dbReference type="EMBL" id="TXE12632.1"/>
    </source>
</evidence>
<dbReference type="InterPro" id="IPR019861">
    <property type="entry name" value="PorP/SprF_Bacteroidetes"/>
</dbReference>
<proteinExistence type="predicted"/>
<dbReference type="NCBIfam" id="TIGR03519">
    <property type="entry name" value="T9SS_PorP_fam"/>
    <property type="match status" value="1"/>
</dbReference>
<dbReference type="AlphaFoldDB" id="A0A5C7B425"/>
<dbReference type="Proteomes" id="UP000321935">
    <property type="component" value="Unassembled WGS sequence"/>
</dbReference>
<name>A0A5C7B425_9BACT</name>
<accession>A0A5C7B425</accession>
<comment type="caution">
    <text evidence="1">The sequence shown here is derived from an EMBL/GenBank/DDBJ whole genome shotgun (WGS) entry which is preliminary data.</text>
</comment>